<evidence type="ECO:0000259" key="8">
    <source>
        <dbReference type="Pfam" id="PF05209"/>
    </source>
</evidence>
<dbReference type="PANTHER" id="PTHR34108:SF1">
    <property type="entry name" value="SEPTUM SITE-DETERMINING PROTEIN MINC"/>
    <property type="match status" value="1"/>
</dbReference>
<dbReference type="AlphaFoldDB" id="A0A1I5RLJ2"/>
<dbReference type="GO" id="GO:0051302">
    <property type="term" value="P:regulation of cell division"/>
    <property type="evidence" value="ECO:0007669"/>
    <property type="project" value="InterPro"/>
</dbReference>
<sequence length="220" mass="23576">MTKNAELKGSSFTLSVLHLLDDDLDGAMNVLLEKVNQAPAFFDGAPVVVDITRLYRQPNFDALKATIAKMGMLVVGITGCKLNSTREAAKLAGLAIMAPAKQSRINDPIQTPTKVVTTPIRSGQQVYAKNADLVILNHVSAGAEIIADGSIHIYGVLRGRAIAGASGQKEAHIFCQNLQSELVSIAGTYWLSEAIPDEYASRPVKVSLQNDSLHIEPLTL</sequence>
<evidence type="ECO:0000259" key="7">
    <source>
        <dbReference type="Pfam" id="PF03775"/>
    </source>
</evidence>
<proteinExistence type="inferred from homology"/>
<dbReference type="STRING" id="1121869.SAMN03084138_02594"/>
<dbReference type="GO" id="GO:0000902">
    <property type="term" value="P:cell morphogenesis"/>
    <property type="evidence" value="ECO:0007669"/>
    <property type="project" value="InterPro"/>
</dbReference>
<evidence type="ECO:0000313" key="10">
    <source>
        <dbReference type="Proteomes" id="UP000182692"/>
    </source>
</evidence>
<keyword evidence="2 6" id="KW-0132">Cell division</keyword>
<dbReference type="RefSeq" id="WP_074927219.1">
    <property type="nucleotide sequence ID" value="NZ_FOWR01000018.1"/>
</dbReference>
<organism evidence="9 10">
    <name type="scientific">Enterovibrio norvegicus DSM 15893</name>
    <dbReference type="NCBI Taxonomy" id="1121869"/>
    <lineage>
        <taxon>Bacteria</taxon>
        <taxon>Pseudomonadati</taxon>
        <taxon>Pseudomonadota</taxon>
        <taxon>Gammaproteobacteria</taxon>
        <taxon>Vibrionales</taxon>
        <taxon>Vibrionaceae</taxon>
        <taxon>Enterovibrio</taxon>
    </lineage>
</organism>
<comment type="function">
    <text evidence="5 6">Cell division inhibitor that blocks the formation of polar Z ring septums. Rapidly oscillates between the poles of the cell to destabilize FtsZ filaments that have formed before they mature into polar Z rings. Prevents FtsZ polymerization.</text>
</comment>
<evidence type="ECO:0000313" key="9">
    <source>
        <dbReference type="EMBL" id="SFP59353.1"/>
    </source>
</evidence>
<comment type="subunit">
    <text evidence="6">Interacts with MinD and FtsZ.</text>
</comment>
<dbReference type="SUPFAM" id="SSF63848">
    <property type="entry name" value="Cell-division inhibitor MinC, C-terminal domain"/>
    <property type="match status" value="1"/>
</dbReference>
<evidence type="ECO:0000256" key="2">
    <source>
        <dbReference type="ARBA" id="ARBA00022618"/>
    </source>
</evidence>
<name>A0A1I5RLJ2_9GAMM</name>
<protein>
    <recommendedName>
        <fullName evidence="6">Probable septum site-determining protein MinC</fullName>
    </recommendedName>
</protein>
<dbReference type="GO" id="GO:1901891">
    <property type="term" value="P:regulation of cell septum assembly"/>
    <property type="evidence" value="ECO:0007669"/>
    <property type="project" value="InterPro"/>
</dbReference>
<comment type="similarity">
    <text evidence="1 6">Belongs to the MinC family.</text>
</comment>
<evidence type="ECO:0000256" key="6">
    <source>
        <dbReference type="HAMAP-Rule" id="MF_00267"/>
    </source>
</evidence>
<dbReference type="Gene3D" id="2.160.20.70">
    <property type="match status" value="1"/>
</dbReference>
<dbReference type="Pfam" id="PF03775">
    <property type="entry name" value="MinC_C"/>
    <property type="match status" value="1"/>
</dbReference>
<dbReference type="GO" id="GO:0000917">
    <property type="term" value="P:division septum assembly"/>
    <property type="evidence" value="ECO:0007669"/>
    <property type="project" value="UniProtKB-KW"/>
</dbReference>
<dbReference type="InterPro" id="IPR005526">
    <property type="entry name" value="Septum_form_inhib_MinC_C"/>
</dbReference>
<dbReference type="Proteomes" id="UP000182692">
    <property type="component" value="Unassembled WGS sequence"/>
</dbReference>
<dbReference type="HAMAP" id="MF_00267">
    <property type="entry name" value="MinC"/>
    <property type="match status" value="1"/>
</dbReference>
<evidence type="ECO:0000256" key="4">
    <source>
        <dbReference type="ARBA" id="ARBA00023306"/>
    </source>
</evidence>
<feature type="domain" description="Septum formation inhibitor MinC C-terminal" evidence="7">
    <location>
        <begin position="115"/>
        <end position="216"/>
    </location>
</feature>
<dbReference type="Gene3D" id="3.30.70.260">
    <property type="match status" value="1"/>
</dbReference>
<accession>A0A1I5RLJ2</accession>
<reference evidence="9 10" key="1">
    <citation type="submission" date="2016-10" db="EMBL/GenBank/DDBJ databases">
        <authorList>
            <person name="de Groot N.N."/>
        </authorList>
    </citation>
    <scope>NUCLEOTIDE SEQUENCE [LARGE SCALE GENOMIC DNA]</scope>
    <source>
        <strain evidence="9 10">DSM 15893</strain>
    </source>
</reference>
<dbReference type="InterPro" id="IPR013033">
    <property type="entry name" value="MinC"/>
</dbReference>
<keyword evidence="4 6" id="KW-0131">Cell cycle</keyword>
<evidence type="ECO:0000256" key="3">
    <source>
        <dbReference type="ARBA" id="ARBA00023210"/>
    </source>
</evidence>
<evidence type="ECO:0000256" key="5">
    <source>
        <dbReference type="ARBA" id="ARBA00025606"/>
    </source>
</evidence>
<evidence type="ECO:0000256" key="1">
    <source>
        <dbReference type="ARBA" id="ARBA00006291"/>
    </source>
</evidence>
<dbReference type="EMBL" id="FOWR01000018">
    <property type="protein sequence ID" value="SFP59353.1"/>
    <property type="molecule type" value="Genomic_DNA"/>
</dbReference>
<dbReference type="PANTHER" id="PTHR34108">
    <property type="entry name" value="SEPTUM SITE-DETERMINING PROTEIN MINC"/>
    <property type="match status" value="1"/>
</dbReference>
<dbReference type="GeneID" id="35870821"/>
<dbReference type="InterPro" id="IPR016098">
    <property type="entry name" value="CAP/MinC_C"/>
</dbReference>
<feature type="domain" description="Septum formation inhibitor MinC N-terminal" evidence="8">
    <location>
        <begin position="6"/>
        <end position="73"/>
    </location>
</feature>
<dbReference type="Pfam" id="PF05209">
    <property type="entry name" value="MinC_N"/>
    <property type="match status" value="1"/>
</dbReference>
<keyword evidence="3 6" id="KW-0717">Septation</keyword>
<dbReference type="OrthoDB" id="9794530at2"/>
<gene>
    <name evidence="6" type="primary">minC</name>
    <name evidence="9" type="ORF">SAMN03084138_02594</name>
</gene>
<dbReference type="InterPro" id="IPR036145">
    <property type="entry name" value="MinC_C_sf"/>
</dbReference>
<dbReference type="InterPro" id="IPR007874">
    <property type="entry name" value="MinC_N"/>
</dbReference>
<dbReference type="NCBIfam" id="TIGR01222">
    <property type="entry name" value="minC"/>
    <property type="match status" value="1"/>
</dbReference>